<feature type="transmembrane region" description="Helical" evidence="1">
    <location>
        <begin position="86"/>
        <end position="107"/>
    </location>
</feature>
<dbReference type="Proteomes" id="UP000072520">
    <property type="component" value="Unassembled WGS sequence"/>
</dbReference>
<gene>
    <name evidence="2" type="ORF">RSA13_13415</name>
</gene>
<keyword evidence="1" id="KW-1133">Transmembrane helix</keyword>
<dbReference type="InterPro" id="IPR021333">
    <property type="entry name" value="DUF2946"/>
</dbReference>
<evidence type="ECO:0000256" key="1">
    <source>
        <dbReference type="SAM" id="Phobius"/>
    </source>
</evidence>
<dbReference type="AlphaFoldDB" id="A0AB34VED9"/>
<keyword evidence="1" id="KW-0812">Transmembrane</keyword>
<proteinExistence type="predicted"/>
<protein>
    <recommendedName>
        <fullName evidence="4">DUF2946 domain-containing protein</fullName>
    </recommendedName>
</protein>
<name>A0AB34VED9_9GAMM</name>
<organism evidence="2 3">
    <name type="scientific">Pantoea stewartii</name>
    <dbReference type="NCBI Taxonomy" id="66269"/>
    <lineage>
        <taxon>Bacteria</taxon>
        <taxon>Pseudomonadati</taxon>
        <taxon>Pseudomonadota</taxon>
        <taxon>Gammaproteobacteria</taxon>
        <taxon>Enterobacterales</taxon>
        <taxon>Erwiniaceae</taxon>
        <taxon>Pantoea</taxon>
    </lineage>
</organism>
<sequence length="141" mass="16218">MINATHYNRQRFTACLAILAVLLLFIAPMVSKNLAENRDAMAMSDMSMMDQHNDMIMADMPMGDHHSDMAMGDHSMMMSACGYCDLLVHIPFMLWVFIPFIWLMCLISRAPPTPDTFCPLLPRHKRVYRQRAPPLQMRVSI</sequence>
<evidence type="ECO:0008006" key="4">
    <source>
        <dbReference type="Google" id="ProtNLM"/>
    </source>
</evidence>
<evidence type="ECO:0000313" key="3">
    <source>
        <dbReference type="Proteomes" id="UP000072520"/>
    </source>
</evidence>
<evidence type="ECO:0000313" key="2">
    <source>
        <dbReference type="EMBL" id="KTS96705.1"/>
    </source>
</evidence>
<keyword evidence="1" id="KW-0472">Membrane</keyword>
<comment type="caution">
    <text evidence="2">The sequence shown here is derived from an EMBL/GenBank/DDBJ whole genome shotgun (WGS) entry which is preliminary data.</text>
</comment>
<dbReference type="Pfam" id="PF11162">
    <property type="entry name" value="DUF2946"/>
    <property type="match status" value="1"/>
</dbReference>
<dbReference type="RefSeq" id="WP_058702582.1">
    <property type="nucleotide sequence ID" value="NZ_LDSH01000019.1"/>
</dbReference>
<dbReference type="EMBL" id="LDSI01000018">
    <property type="protein sequence ID" value="KTS96705.1"/>
    <property type="molecule type" value="Genomic_DNA"/>
</dbReference>
<reference evidence="2 3" key="1">
    <citation type="journal article" date="2016" name="Front. Microbiol.">
        <title>Genomic Resource of Rice Seed Associated Bacteria.</title>
        <authorList>
            <person name="Midha S."/>
            <person name="Bansal K."/>
            <person name="Sharma S."/>
            <person name="Kumar N."/>
            <person name="Patil P.P."/>
            <person name="Chaudhry V."/>
            <person name="Patil P.B."/>
        </authorList>
    </citation>
    <scope>NUCLEOTIDE SEQUENCE [LARGE SCALE GENOMIC DNA]</scope>
    <source>
        <strain evidence="2 3">RSA13</strain>
    </source>
</reference>
<accession>A0AB34VED9</accession>